<dbReference type="GO" id="GO:0031123">
    <property type="term" value="P:RNA 3'-end processing"/>
    <property type="evidence" value="ECO:0007669"/>
    <property type="project" value="TreeGrafter"/>
</dbReference>
<organism evidence="3 4">
    <name type="scientific">Arctia plantaginis</name>
    <name type="common">Wood tiger moth</name>
    <name type="synonym">Phalaena plantaginis</name>
    <dbReference type="NCBI Taxonomy" id="874455"/>
    <lineage>
        <taxon>Eukaryota</taxon>
        <taxon>Metazoa</taxon>
        <taxon>Ecdysozoa</taxon>
        <taxon>Arthropoda</taxon>
        <taxon>Hexapoda</taxon>
        <taxon>Insecta</taxon>
        <taxon>Pterygota</taxon>
        <taxon>Neoptera</taxon>
        <taxon>Endopterygota</taxon>
        <taxon>Lepidoptera</taxon>
        <taxon>Glossata</taxon>
        <taxon>Ditrysia</taxon>
        <taxon>Noctuoidea</taxon>
        <taxon>Erebidae</taxon>
        <taxon>Arctiinae</taxon>
        <taxon>Arctia</taxon>
    </lineage>
</organism>
<gene>
    <name evidence="3" type="ORF">APLA_LOCUS1413</name>
</gene>
<dbReference type="Proteomes" id="UP000494256">
    <property type="component" value="Unassembled WGS sequence"/>
</dbReference>
<dbReference type="Gene3D" id="1.10.1410.10">
    <property type="match status" value="1"/>
</dbReference>
<dbReference type="CDD" id="cd05402">
    <property type="entry name" value="NT_PAP_TUTase"/>
    <property type="match status" value="1"/>
</dbReference>
<dbReference type="InterPro" id="IPR054708">
    <property type="entry name" value="MTPAP-like_central"/>
</dbReference>
<accession>A0A8S0YUL2</accession>
<dbReference type="GO" id="GO:0046872">
    <property type="term" value="F:metal ion binding"/>
    <property type="evidence" value="ECO:0007669"/>
    <property type="project" value="UniProtKB-KW"/>
</dbReference>
<dbReference type="GO" id="GO:0050265">
    <property type="term" value="F:RNA uridylyltransferase activity"/>
    <property type="evidence" value="ECO:0007669"/>
    <property type="project" value="TreeGrafter"/>
</dbReference>
<evidence type="ECO:0000256" key="1">
    <source>
        <dbReference type="SAM" id="SignalP"/>
    </source>
</evidence>
<evidence type="ECO:0000313" key="4">
    <source>
        <dbReference type="Proteomes" id="UP000494256"/>
    </source>
</evidence>
<reference evidence="3 4" key="1">
    <citation type="submission" date="2020-04" db="EMBL/GenBank/DDBJ databases">
        <authorList>
            <person name="Wallbank WR R."/>
            <person name="Pardo Diaz C."/>
            <person name="Kozak K."/>
            <person name="Martin S."/>
            <person name="Jiggins C."/>
            <person name="Moest M."/>
            <person name="Warren A I."/>
            <person name="Byers J.R.P. K."/>
            <person name="Montejo-Kovacevich G."/>
            <person name="Yen C E."/>
        </authorList>
    </citation>
    <scope>NUCLEOTIDE SEQUENCE [LARGE SCALE GENOMIC DNA]</scope>
</reference>
<protein>
    <recommendedName>
        <fullName evidence="2">Poly(A) RNA polymerase mitochondrial-like central palm domain-containing protein</fullName>
    </recommendedName>
</protein>
<proteinExistence type="predicted"/>
<dbReference type="GO" id="GO:1990817">
    <property type="term" value="F:poly(A) RNA polymerase activity"/>
    <property type="evidence" value="ECO:0007669"/>
    <property type="project" value="UniProtKB-ARBA"/>
</dbReference>
<dbReference type="PANTHER" id="PTHR12271">
    <property type="entry name" value="POLY A POLYMERASE CID PAP -RELATED"/>
    <property type="match status" value="1"/>
</dbReference>
<comment type="caution">
    <text evidence="3">The sequence shown here is derived from an EMBL/GenBank/DDBJ whole genome shotgun (WGS) entry which is preliminary data.</text>
</comment>
<dbReference type="EMBL" id="CADEBD010000170">
    <property type="protein sequence ID" value="CAB3223354.1"/>
    <property type="molecule type" value="Genomic_DNA"/>
</dbReference>
<dbReference type="SUPFAM" id="SSF81631">
    <property type="entry name" value="PAP/OAS1 substrate-binding domain"/>
    <property type="match status" value="1"/>
</dbReference>
<evidence type="ECO:0000259" key="2">
    <source>
        <dbReference type="Pfam" id="PF22600"/>
    </source>
</evidence>
<sequence>MFFIYFQGLIAILWSSVVATSSFCNVDNFDSHAEHLLRNEMLTPIEMANFSYVFHDLQGTLQTIWPGSEVVPLGSFVTGLATKSSDADCMVKMPHDHNLTSVTNLVLEAAHLLSLHPLLYENVISKIDAKRRIPLLKFIYVPTKRNCDVNFISNIGLQNSLMMGYYLNLEKKFLSLAAILKLWSKVHRLRSTDTLASNTLNLLIIFYLQQNNLAPPFHLLQKHLLTYPMTDWVTSFKTVSYNSTTKVSLYQLLGGFFKYYSTFNFEEYIVSPLLGYPLARKAFEDVNSLPKEMFLYKNYVRKPDSKPLILNTTLCIQDAIEQRRNTAAEVSENNAIIFMSHVRFAARMFDVLPKEMFLKVLLDTNVSKFFSKKMFKNKLSSLR</sequence>
<dbReference type="PANTHER" id="PTHR12271:SF66">
    <property type="entry name" value="TERMINAL URIDYLYLTRANSFERASE TAILOR"/>
    <property type="match status" value="1"/>
</dbReference>
<evidence type="ECO:0000313" key="3">
    <source>
        <dbReference type="EMBL" id="CAB3223354.1"/>
    </source>
</evidence>
<feature type="domain" description="Poly(A) RNA polymerase mitochondrial-like central palm" evidence="2">
    <location>
        <begin position="34"/>
        <end position="167"/>
    </location>
</feature>
<feature type="signal peptide" evidence="1">
    <location>
        <begin position="1"/>
        <end position="19"/>
    </location>
</feature>
<feature type="chain" id="PRO_5035835918" description="Poly(A) RNA polymerase mitochondrial-like central palm domain-containing protein" evidence="1">
    <location>
        <begin position="20"/>
        <end position="383"/>
    </location>
</feature>
<dbReference type="Pfam" id="PF22600">
    <property type="entry name" value="MTPAP-like_central"/>
    <property type="match status" value="1"/>
</dbReference>
<dbReference type="InterPro" id="IPR043519">
    <property type="entry name" value="NT_sf"/>
</dbReference>
<dbReference type="OrthoDB" id="7412976at2759"/>
<dbReference type="AlphaFoldDB" id="A0A8S0YUL2"/>
<dbReference type="Gene3D" id="3.30.460.10">
    <property type="entry name" value="Beta Polymerase, domain 2"/>
    <property type="match status" value="1"/>
</dbReference>
<dbReference type="SUPFAM" id="SSF81301">
    <property type="entry name" value="Nucleotidyltransferase"/>
    <property type="match status" value="1"/>
</dbReference>
<name>A0A8S0YUL2_ARCPL</name>
<keyword evidence="1" id="KW-0732">Signal</keyword>